<dbReference type="AlphaFoldDB" id="I5ATY5"/>
<dbReference type="Gene3D" id="3.30.950.30">
    <property type="entry name" value="Schlafen, AAA domain"/>
    <property type="match status" value="1"/>
</dbReference>
<organism evidence="2 3">
    <name type="scientific">Eubacterium cellulosolvens (strain ATCC 43171 / JCM 9499 / 6)</name>
    <name type="common">Cillobacterium cellulosolvens</name>
    <dbReference type="NCBI Taxonomy" id="633697"/>
    <lineage>
        <taxon>Bacteria</taxon>
        <taxon>Bacillati</taxon>
        <taxon>Bacillota</taxon>
        <taxon>Clostridia</taxon>
        <taxon>Eubacteriales</taxon>
        <taxon>Eubacteriaceae</taxon>
        <taxon>Eubacterium</taxon>
    </lineage>
</organism>
<dbReference type="Pfam" id="PF13749">
    <property type="entry name" value="HATPase_c_4"/>
    <property type="match status" value="1"/>
</dbReference>
<dbReference type="EMBL" id="CM001487">
    <property type="protein sequence ID" value="EIM57258.1"/>
    <property type="molecule type" value="Genomic_DNA"/>
</dbReference>
<dbReference type="OrthoDB" id="9807907at2"/>
<gene>
    <name evidence="2" type="ORF">EubceDRAFT1_1461</name>
</gene>
<dbReference type="eggNOG" id="COG2865">
    <property type="taxonomic scope" value="Bacteria"/>
</dbReference>
<dbReference type="STRING" id="633697.EubceDRAFT1_1461"/>
<evidence type="ECO:0000313" key="3">
    <source>
        <dbReference type="Proteomes" id="UP000005753"/>
    </source>
</evidence>
<dbReference type="SUPFAM" id="SSF46785">
    <property type="entry name" value="Winged helix' DNA-binding domain"/>
    <property type="match status" value="1"/>
</dbReference>
<dbReference type="PANTHER" id="PTHR30595">
    <property type="entry name" value="GLPR-RELATED TRANSCRIPTIONAL REPRESSOR"/>
    <property type="match status" value="1"/>
</dbReference>
<dbReference type="Pfam" id="PF04326">
    <property type="entry name" value="SLFN_AlbA_2"/>
    <property type="match status" value="1"/>
</dbReference>
<reference evidence="2 3" key="2">
    <citation type="submission" date="2012-02" db="EMBL/GenBank/DDBJ databases">
        <title>Improved High-Quality Draft sequence of Eubacterium cellulosolvens 6.</title>
        <authorList>
            <consortium name="US DOE Joint Genome Institute"/>
            <person name="Lucas S."/>
            <person name="Han J."/>
            <person name="Lapidus A."/>
            <person name="Cheng J.-F."/>
            <person name="Goodwin L."/>
            <person name="Pitluck S."/>
            <person name="Peters L."/>
            <person name="Mikhailova N."/>
            <person name="Gu W."/>
            <person name="Detter J.C."/>
            <person name="Han C."/>
            <person name="Tapia R."/>
            <person name="Land M."/>
            <person name="Hauser L."/>
            <person name="Kyrpides N."/>
            <person name="Ivanova N."/>
            <person name="Pagani I."/>
            <person name="Johnson E."/>
            <person name="Mukhopadhyay B."/>
            <person name="Anderson I."/>
            <person name="Woyke T."/>
        </authorList>
    </citation>
    <scope>NUCLEOTIDE SEQUENCE [LARGE SCALE GENOMIC DNA]</scope>
    <source>
        <strain evidence="2 3">6</strain>
    </source>
</reference>
<dbReference type="InterPro" id="IPR038475">
    <property type="entry name" value="RecG_C_sf"/>
</dbReference>
<protein>
    <submittedName>
        <fullName evidence="2">Putative transcriptional regulator with HTH domain</fullName>
    </submittedName>
</protein>
<dbReference type="InterPro" id="IPR007421">
    <property type="entry name" value="Schlafen_AlbA_2_dom"/>
</dbReference>
<name>I5ATY5_EUBC6</name>
<dbReference type="Proteomes" id="UP000005753">
    <property type="component" value="Chromosome"/>
</dbReference>
<dbReference type="HOGENOM" id="CLU_024970_7_1_9"/>
<dbReference type="PANTHER" id="PTHR30595:SF6">
    <property type="entry name" value="SCHLAFEN ALBA-2 DOMAIN-CONTAINING PROTEIN"/>
    <property type="match status" value="1"/>
</dbReference>
<sequence>MRTIPMTETLDIEFKSDIKQYPDRDLIDEIVGMANTVGGTLYLGVEDDGTITGVHKNHKDAIGVTALIANSTVPPITVRAEIITEEKDVLKIEIPRSRGVVSTSSGKILRRRLKLDGSPEVIPMYSYEIPSRLAELGMLDFSAQPLAGAVLEDLDPTQRARLRKIIQNRQGGEKALLTLPDDELDIALRLVTEVGGKYVPTVTGMLLIGKEERIAALMPTAKSTFQVLEGTAVRMNEDSSKPLLELFENYETYLKAWNPERETEYGLFRIPIPEFDWSAFREGLVNAFCHRDYTMLGSVRVLLDDEGMVISNPGGFIDGVNLKNLLTVEPHGRNPALADAMKRIGLAEKTGRGIDRIFEGSIIFGRPWPDYSESTSRTVKLFIQRAKADLPFAKLVADEQNRQGKPLSIYTLMILSLLNSERRCNLERIVELTNLSENKVRSAVENMLEMGLIEASGNGKNRSFIMEKKIYREKNESIQYVRQTDIDSIRYPELIMKLARTQNGIITKQNIIELLNISPSQAYALIKQLQNEKKITLLNGGKYAKYKITD</sequence>
<proteinExistence type="predicted"/>
<reference evidence="2 3" key="1">
    <citation type="submission" date="2010-08" db="EMBL/GenBank/DDBJ databases">
        <authorList>
            <consortium name="US DOE Joint Genome Institute (JGI-PGF)"/>
            <person name="Lucas S."/>
            <person name="Copeland A."/>
            <person name="Lapidus A."/>
            <person name="Cheng J.-F."/>
            <person name="Bruce D."/>
            <person name="Goodwin L."/>
            <person name="Pitluck S."/>
            <person name="Land M.L."/>
            <person name="Hauser L."/>
            <person name="Chang Y.-J."/>
            <person name="Anderson I.J."/>
            <person name="Johnson E."/>
            <person name="Mulhopadhyay B."/>
            <person name="Kyrpides N."/>
            <person name="Woyke T.J."/>
        </authorList>
    </citation>
    <scope>NUCLEOTIDE SEQUENCE [LARGE SCALE GENOMIC DNA]</scope>
    <source>
        <strain evidence="2 3">6</strain>
    </source>
</reference>
<keyword evidence="3" id="KW-1185">Reference proteome</keyword>
<evidence type="ECO:0000313" key="2">
    <source>
        <dbReference type="EMBL" id="EIM57258.1"/>
    </source>
</evidence>
<feature type="domain" description="Schlafen AlbA-2" evidence="1">
    <location>
        <begin position="8"/>
        <end position="112"/>
    </location>
</feature>
<dbReference type="InterPro" id="IPR036390">
    <property type="entry name" value="WH_DNA-bd_sf"/>
</dbReference>
<evidence type="ECO:0000259" key="1">
    <source>
        <dbReference type="Pfam" id="PF04326"/>
    </source>
</evidence>
<dbReference type="Gene3D" id="3.30.565.60">
    <property type="match status" value="1"/>
</dbReference>
<dbReference type="InterPro" id="IPR038461">
    <property type="entry name" value="Schlafen_AlbA_2_dom_sf"/>
</dbReference>
<accession>I5ATY5</accession>